<evidence type="ECO:0000259" key="3">
    <source>
        <dbReference type="SMART" id="SM00916"/>
    </source>
</evidence>
<protein>
    <recommendedName>
        <fullName evidence="3">Ribosomal protein/NADH dehydrogenase domain-containing protein</fullName>
    </recommendedName>
</protein>
<dbReference type="GO" id="GO:0005739">
    <property type="term" value="C:mitochondrion"/>
    <property type="evidence" value="ECO:0007669"/>
    <property type="project" value="UniProtKB-SubCell"/>
</dbReference>
<accession>A0AAJ5Z235</accession>
<comment type="subcellular location">
    <subcellularLocation>
        <location evidence="1">Mitochondrion</location>
    </subcellularLocation>
</comment>
<gene>
    <name evidence="4" type="ORF">MARU1_001531</name>
</gene>
<keyword evidence="5" id="KW-1185">Reference proteome</keyword>
<evidence type="ECO:0000313" key="4">
    <source>
        <dbReference type="EMBL" id="WFD15513.1"/>
    </source>
</evidence>
<dbReference type="SMART" id="SM00916">
    <property type="entry name" value="L51_S25_CI-B8"/>
    <property type="match status" value="1"/>
</dbReference>
<dbReference type="InterPro" id="IPR036249">
    <property type="entry name" value="Thioredoxin-like_sf"/>
</dbReference>
<dbReference type="Proteomes" id="UP001217582">
    <property type="component" value="Chromosome 3"/>
</dbReference>
<dbReference type="InterPro" id="IPR007741">
    <property type="entry name" value="Ribosomal_mL43/mS25/NADH_DH"/>
</dbReference>
<sequence length="119" mass="13449">MPPSRRAASLQSVIAALETGAGARKLPKAIASLQLRVPRKFENKRDWYVVSTYARSFLRQELPRLVYHNPDLQVNVEHPDNAPPSMIVHFTNMPERTIIFGDKSSADITRELLAMAQHT</sequence>
<dbReference type="SUPFAM" id="SSF52833">
    <property type="entry name" value="Thioredoxin-like"/>
    <property type="match status" value="1"/>
</dbReference>
<keyword evidence="2" id="KW-0496">Mitochondrion</keyword>
<organism evidence="4 5">
    <name type="scientific">Malassezia arunalokei</name>
    <dbReference type="NCBI Taxonomy" id="1514897"/>
    <lineage>
        <taxon>Eukaryota</taxon>
        <taxon>Fungi</taxon>
        <taxon>Dikarya</taxon>
        <taxon>Basidiomycota</taxon>
        <taxon>Ustilaginomycotina</taxon>
        <taxon>Malasseziomycetes</taxon>
        <taxon>Malasseziales</taxon>
        <taxon>Malasseziaceae</taxon>
        <taxon>Malassezia</taxon>
    </lineage>
</organism>
<name>A0AAJ5Z235_9BASI</name>
<reference evidence="4 5" key="1">
    <citation type="submission" date="2023-03" db="EMBL/GenBank/DDBJ databases">
        <title>Mating type loci evolution in Malassezia.</title>
        <authorList>
            <person name="Coelho M.A."/>
        </authorList>
    </citation>
    <scope>NUCLEOTIDE SEQUENCE [LARGE SCALE GENOMIC DNA]</scope>
    <source>
        <strain evidence="4 5">CBS 13387</strain>
    </source>
</reference>
<dbReference type="AlphaFoldDB" id="A0AAJ5Z235"/>
<dbReference type="EMBL" id="CP119918">
    <property type="protein sequence ID" value="WFD15513.1"/>
    <property type="molecule type" value="Genomic_DNA"/>
</dbReference>
<evidence type="ECO:0000256" key="2">
    <source>
        <dbReference type="ARBA" id="ARBA00023128"/>
    </source>
</evidence>
<feature type="domain" description="Ribosomal protein/NADH dehydrogenase" evidence="3">
    <location>
        <begin position="46"/>
        <end position="119"/>
    </location>
</feature>
<proteinExistence type="predicted"/>
<evidence type="ECO:0000313" key="5">
    <source>
        <dbReference type="Proteomes" id="UP001217582"/>
    </source>
</evidence>
<dbReference type="Pfam" id="PF05047">
    <property type="entry name" value="L51_S25_CI-B8"/>
    <property type="match status" value="1"/>
</dbReference>
<dbReference type="Gene3D" id="3.40.30.10">
    <property type="entry name" value="Glutaredoxin"/>
    <property type="match status" value="1"/>
</dbReference>
<evidence type="ECO:0000256" key="1">
    <source>
        <dbReference type="ARBA" id="ARBA00004173"/>
    </source>
</evidence>